<comment type="caution">
    <text evidence="5">The sequence shown here is derived from an EMBL/GenBank/DDBJ whole genome shotgun (WGS) entry which is preliminary data.</text>
</comment>
<dbReference type="InterPro" id="IPR020904">
    <property type="entry name" value="Sc_DH/Rdtase_CS"/>
</dbReference>
<organism evidence="5 6">
    <name type="scientific">Psychromarinibacter halotolerans</name>
    <dbReference type="NCBI Taxonomy" id="1775175"/>
    <lineage>
        <taxon>Bacteria</taxon>
        <taxon>Pseudomonadati</taxon>
        <taxon>Pseudomonadota</taxon>
        <taxon>Alphaproteobacteria</taxon>
        <taxon>Rhodobacterales</taxon>
        <taxon>Paracoccaceae</taxon>
        <taxon>Psychromarinibacter</taxon>
    </lineage>
</organism>
<comment type="similarity">
    <text evidence="1">Belongs to the short-chain dehydrogenases/reductases (SDR) family.</text>
</comment>
<dbReference type="PRINTS" id="PR00080">
    <property type="entry name" value="SDRFAMILY"/>
</dbReference>
<reference evidence="6" key="1">
    <citation type="journal article" date="2019" name="Int. J. Syst. Evol. Microbiol.">
        <title>The Global Catalogue of Microorganisms (GCM) 10K type strain sequencing project: providing services to taxonomists for standard genome sequencing and annotation.</title>
        <authorList>
            <consortium name="The Broad Institute Genomics Platform"/>
            <consortium name="The Broad Institute Genome Sequencing Center for Infectious Disease"/>
            <person name="Wu L."/>
            <person name="Ma J."/>
        </authorList>
    </citation>
    <scope>NUCLEOTIDE SEQUENCE [LARGE SCALE GENOMIC DNA]</scope>
    <source>
        <strain evidence="6">KCTC 52366</strain>
    </source>
</reference>
<dbReference type="PANTHER" id="PTHR24321:SF8">
    <property type="entry name" value="ESTRADIOL 17-BETA-DEHYDROGENASE 8-RELATED"/>
    <property type="match status" value="1"/>
</dbReference>
<keyword evidence="6" id="KW-1185">Reference proteome</keyword>
<feature type="domain" description="Ketoreductase" evidence="4">
    <location>
        <begin position="6"/>
        <end position="186"/>
    </location>
</feature>
<protein>
    <submittedName>
        <fullName evidence="5">SDR family oxidoreductase</fullName>
    </submittedName>
</protein>
<evidence type="ECO:0000256" key="2">
    <source>
        <dbReference type="ARBA" id="ARBA00023002"/>
    </source>
</evidence>
<dbReference type="CDD" id="cd05233">
    <property type="entry name" value="SDR_c"/>
    <property type="match status" value="1"/>
</dbReference>
<dbReference type="PANTHER" id="PTHR24321">
    <property type="entry name" value="DEHYDROGENASES, SHORT CHAIN"/>
    <property type="match status" value="1"/>
</dbReference>
<evidence type="ECO:0000259" key="4">
    <source>
        <dbReference type="SMART" id="SM00822"/>
    </source>
</evidence>
<sequence length="265" mass="27480">MDLTGKTALITGGTHGLGGAIASGLHAAGAKVLITGIEDEMGASLAAELGEGAAYQRMDLAEDGQIDTALEVCKDRFGGLDIVVHNACSYLDNGMDTTREDWLTSLNINVVGAAMLMQKARPYLTAPGGVIVFMGSVSAKSGNHTRGPYSVSKAALMQLTKLGAVQLGTKGIRVLSVSPGWTWTPPMEDMTDGDRDLADKAGAQVKLLGRVGRMTEVSDAVVFACSDAASWITGCDIPVDGGFTALGPDRGLGPRHWCAEIGKAD</sequence>
<dbReference type="EMBL" id="JBHRTB010000010">
    <property type="protein sequence ID" value="MFC3144101.1"/>
    <property type="molecule type" value="Genomic_DNA"/>
</dbReference>
<accession>A0ABV7GX74</accession>
<name>A0ABV7GX74_9RHOB</name>
<dbReference type="RefSeq" id="WP_275631362.1">
    <property type="nucleotide sequence ID" value="NZ_JARGYD010000001.1"/>
</dbReference>
<dbReference type="PROSITE" id="PS00061">
    <property type="entry name" value="ADH_SHORT"/>
    <property type="match status" value="1"/>
</dbReference>
<dbReference type="NCBIfam" id="NF006121">
    <property type="entry name" value="PRK08265.1"/>
    <property type="match status" value="1"/>
</dbReference>
<evidence type="ECO:0000313" key="6">
    <source>
        <dbReference type="Proteomes" id="UP001595632"/>
    </source>
</evidence>
<proteinExistence type="inferred from homology"/>
<dbReference type="Proteomes" id="UP001595632">
    <property type="component" value="Unassembled WGS sequence"/>
</dbReference>
<keyword evidence="3" id="KW-0520">NAD</keyword>
<evidence type="ECO:0000256" key="1">
    <source>
        <dbReference type="ARBA" id="ARBA00006484"/>
    </source>
</evidence>
<evidence type="ECO:0000256" key="3">
    <source>
        <dbReference type="ARBA" id="ARBA00023027"/>
    </source>
</evidence>
<dbReference type="InterPro" id="IPR002347">
    <property type="entry name" value="SDR_fam"/>
</dbReference>
<keyword evidence="2" id="KW-0560">Oxidoreductase</keyword>
<dbReference type="SMART" id="SM00822">
    <property type="entry name" value="PKS_KR"/>
    <property type="match status" value="1"/>
</dbReference>
<evidence type="ECO:0000313" key="5">
    <source>
        <dbReference type="EMBL" id="MFC3144101.1"/>
    </source>
</evidence>
<dbReference type="PRINTS" id="PR00081">
    <property type="entry name" value="GDHRDH"/>
</dbReference>
<dbReference type="SUPFAM" id="SSF51735">
    <property type="entry name" value="NAD(P)-binding Rossmann-fold domains"/>
    <property type="match status" value="1"/>
</dbReference>
<dbReference type="InterPro" id="IPR057326">
    <property type="entry name" value="KR_dom"/>
</dbReference>
<dbReference type="InterPro" id="IPR036291">
    <property type="entry name" value="NAD(P)-bd_dom_sf"/>
</dbReference>
<dbReference type="Gene3D" id="3.40.50.720">
    <property type="entry name" value="NAD(P)-binding Rossmann-like Domain"/>
    <property type="match status" value="1"/>
</dbReference>
<gene>
    <name evidence="5" type="ORF">ACFOGP_15380</name>
</gene>
<dbReference type="Pfam" id="PF13561">
    <property type="entry name" value="adh_short_C2"/>
    <property type="match status" value="1"/>
</dbReference>